<feature type="non-terminal residue" evidence="1">
    <location>
        <position position="1"/>
    </location>
</feature>
<evidence type="ECO:0000313" key="1">
    <source>
        <dbReference type="EMBL" id="KYQ52239.1"/>
    </source>
</evidence>
<reference evidence="1 2" key="1">
    <citation type="submission" date="2015-09" db="EMBL/GenBank/DDBJ databases">
        <title>Trachymyrmex zeteki WGS genome.</title>
        <authorList>
            <person name="Nygaard S."/>
            <person name="Hu H."/>
            <person name="Boomsma J."/>
            <person name="Zhang G."/>
        </authorList>
    </citation>
    <scope>NUCLEOTIDE SEQUENCE [LARGE SCALE GENOMIC DNA]</scope>
    <source>
        <strain evidence="1">Tzet28-1</strain>
        <tissue evidence="1">Whole body</tissue>
    </source>
</reference>
<protein>
    <submittedName>
        <fullName evidence="1">Uncharacterized protein</fullName>
    </submittedName>
</protein>
<name>A0A151WWB7_9HYME</name>
<dbReference type="AlphaFoldDB" id="A0A151WWB7"/>
<accession>A0A151WWB7</accession>
<proteinExistence type="predicted"/>
<gene>
    <name evidence="1" type="ORF">ALC60_08854</name>
</gene>
<dbReference type="EMBL" id="KQ982691">
    <property type="protein sequence ID" value="KYQ52239.1"/>
    <property type="molecule type" value="Genomic_DNA"/>
</dbReference>
<keyword evidence="2" id="KW-1185">Reference proteome</keyword>
<organism evidence="1 2">
    <name type="scientific">Mycetomoellerius zeteki</name>
    <dbReference type="NCBI Taxonomy" id="64791"/>
    <lineage>
        <taxon>Eukaryota</taxon>
        <taxon>Metazoa</taxon>
        <taxon>Ecdysozoa</taxon>
        <taxon>Arthropoda</taxon>
        <taxon>Hexapoda</taxon>
        <taxon>Insecta</taxon>
        <taxon>Pterygota</taxon>
        <taxon>Neoptera</taxon>
        <taxon>Endopterygota</taxon>
        <taxon>Hymenoptera</taxon>
        <taxon>Apocrita</taxon>
        <taxon>Aculeata</taxon>
        <taxon>Formicoidea</taxon>
        <taxon>Formicidae</taxon>
        <taxon>Myrmicinae</taxon>
        <taxon>Mycetomoellerius</taxon>
    </lineage>
</organism>
<sequence>GAGTLCGSVFRTPTGHSFVPPVIGIGQCPFYPRRGASILSRPSSRKYFNINGKSQIHFNVCSRTEWEWRSIKRQLATALMSLYEMAKMQHNDASNTLTILFRKYIINFTLWHEIALSSNNDHQGLHISPLVVKEPAGLAGNLSEFELQFRGV</sequence>
<evidence type="ECO:0000313" key="2">
    <source>
        <dbReference type="Proteomes" id="UP000075809"/>
    </source>
</evidence>
<dbReference type="Proteomes" id="UP000075809">
    <property type="component" value="Unassembled WGS sequence"/>
</dbReference>